<feature type="region of interest" description="Disordered" evidence="6">
    <location>
        <begin position="325"/>
        <end position="344"/>
    </location>
</feature>
<organism evidence="7">
    <name type="scientific">Schistocephalus solidus</name>
    <name type="common">Tapeworm</name>
    <dbReference type="NCBI Taxonomy" id="70667"/>
    <lineage>
        <taxon>Eukaryota</taxon>
        <taxon>Metazoa</taxon>
        <taxon>Spiralia</taxon>
        <taxon>Lophotrochozoa</taxon>
        <taxon>Platyhelminthes</taxon>
        <taxon>Cestoda</taxon>
        <taxon>Eucestoda</taxon>
        <taxon>Diphyllobothriidea</taxon>
        <taxon>Diphyllobothriidae</taxon>
        <taxon>Schistocephalus</taxon>
    </lineage>
</organism>
<feature type="compositionally biased region" description="Low complexity" evidence="6">
    <location>
        <begin position="111"/>
        <end position="128"/>
    </location>
</feature>
<reference evidence="7" key="1">
    <citation type="submission" date="2016-01" db="EMBL/GenBank/DDBJ databases">
        <title>Reference transcriptome for the parasite Schistocephalus solidus: insights into the molecular evolution of parasitism.</title>
        <authorList>
            <person name="Hebert F.O."/>
            <person name="Grambauer S."/>
            <person name="Barber I."/>
            <person name="Landry C.R."/>
            <person name="Aubin-Horth N."/>
        </authorList>
    </citation>
    <scope>NUCLEOTIDE SEQUENCE</scope>
</reference>
<evidence type="ECO:0000256" key="4">
    <source>
        <dbReference type="ARBA" id="ARBA00023163"/>
    </source>
</evidence>
<comment type="subcellular location">
    <subcellularLocation>
        <location evidence="1">Nucleus</location>
    </subcellularLocation>
</comment>
<keyword evidence="3" id="KW-0805">Transcription regulation</keyword>
<dbReference type="GO" id="GO:0016592">
    <property type="term" value="C:mediator complex"/>
    <property type="evidence" value="ECO:0007669"/>
    <property type="project" value="InterPro"/>
</dbReference>
<protein>
    <submittedName>
        <fullName evidence="7">Mediator of RNA polymerase II transcription subunit 27</fullName>
    </submittedName>
</protein>
<name>A0A0X3PEY4_SCHSO</name>
<dbReference type="GO" id="GO:0006357">
    <property type="term" value="P:regulation of transcription by RNA polymerase II"/>
    <property type="evidence" value="ECO:0007669"/>
    <property type="project" value="TreeGrafter"/>
</dbReference>
<dbReference type="AlphaFoldDB" id="A0A0X3PEY4"/>
<dbReference type="EMBL" id="GEEE01012876">
    <property type="protein sequence ID" value="JAP50349.1"/>
    <property type="molecule type" value="Transcribed_RNA"/>
</dbReference>
<evidence type="ECO:0000256" key="2">
    <source>
        <dbReference type="ARBA" id="ARBA00008048"/>
    </source>
</evidence>
<sequence>PFNGPYLTRCMNNPVFAHTVALGGGLRGGQAPPAKQLEPVMLTQQSLREVRNLRILLTGLMNKRNTDAIDFTGSVDSETRKRLVVMKRTAAAAAAAATASSTGFPAGLISSSSPLEASTTSTDVSSAASGGGKQTTGSQQPALLQVLKTIEEAKSIIRTLDQLANQMMQLRQQGALNSFNVANAVDQMDFSPVHGLSLFGGEEVREGGATGARCVDWLIRQTEASRWLRRTNYRTHAVSTHLASCSLFRRKTNFAVFDTIDVLEEELIKVRHFYRDLAFVFLEPTSRNPVLHVQVGDVFQCLISFGNLYPEQIIVRGLDESNCRLTPPSQSSPADSRQGPSSAMSSLLLSSDAQSVAYLLPDFSKDPAHQQQQQKSATRCPEVSLTSLDLSTPSRYATFQRITHLARCAIQHFADCLALPRCSISLLTWLHSYRNLYTAPCCRCDQLLGQDASLPVCRGYSKPFLPQHEFCRPRTPRIPVYSPI</sequence>
<evidence type="ECO:0000256" key="5">
    <source>
        <dbReference type="ARBA" id="ARBA00023242"/>
    </source>
</evidence>
<keyword evidence="5" id="KW-0539">Nucleus</keyword>
<accession>A0A0X3PEY4</accession>
<dbReference type="Pfam" id="PF11571">
    <property type="entry name" value="Med27"/>
    <property type="match status" value="1"/>
</dbReference>
<evidence type="ECO:0000313" key="7">
    <source>
        <dbReference type="EMBL" id="JAP50349.1"/>
    </source>
</evidence>
<feature type="non-terminal residue" evidence="7">
    <location>
        <position position="1"/>
    </location>
</feature>
<feature type="region of interest" description="Disordered" evidence="6">
    <location>
        <begin position="111"/>
        <end position="138"/>
    </location>
</feature>
<evidence type="ECO:0000256" key="3">
    <source>
        <dbReference type="ARBA" id="ARBA00023015"/>
    </source>
</evidence>
<evidence type="ECO:0000256" key="6">
    <source>
        <dbReference type="SAM" id="MobiDB-lite"/>
    </source>
</evidence>
<dbReference type="GO" id="GO:0003713">
    <property type="term" value="F:transcription coactivator activity"/>
    <property type="evidence" value="ECO:0007669"/>
    <property type="project" value="TreeGrafter"/>
</dbReference>
<keyword evidence="4" id="KW-0804">Transcription</keyword>
<evidence type="ECO:0000256" key="1">
    <source>
        <dbReference type="ARBA" id="ARBA00004123"/>
    </source>
</evidence>
<comment type="similarity">
    <text evidence="2">Belongs to the Mediator complex subunit 27 family.</text>
</comment>
<dbReference type="InterPro" id="IPR021627">
    <property type="entry name" value="Mediator_Med27"/>
</dbReference>
<feature type="compositionally biased region" description="Polar residues" evidence="6">
    <location>
        <begin position="325"/>
        <end position="340"/>
    </location>
</feature>
<dbReference type="PANTHER" id="PTHR13130:SF4">
    <property type="entry name" value="MEDIATOR OF RNA POLYMERASE II TRANSCRIPTION SUBUNIT 27"/>
    <property type="match status" value="1"/>
</dbReference>
<dbReference type="PANTHER" id="PTHR13130">
    <property type="entry name" value="34 KDA TRANSCRIPTIONAL CO-ACTIVATOR-RELATED"/>
    <property type="match status" value="1"/>
</dbReference>
<proteinExistence type="inferred from homology"/>
<gene>
    <name evidence="7" type="primary">MED27</name>
    <name evidence="7" type="ORF">TR136319</name>
</gene>